<dbReference type="STRING" id="1227493.C483_07744"/>
<organism evidence="3 4">
    <name type="scientific">Natrialba hulunbeirensis JCM 10989</name>
    <dbReference type="NCBI Taxonomy" id="1227493"/>
    <lineage>
        <taxon>Archaea</taxon>
        <taxon>Methanobacteriati</taxon>
        <taxon>Methanobacteriota</taxon>
        <taxon>Stenosarchaea group</taxon>
        <taxon>Halobacteria</taxon>
        <taxon>Halobacteriales</taxon>
        <taxon>Natrialbaceae</taxon>
        <taxon>Natrialba</taxon>
    </lineage>
</organism>
<evidence type="ECO:0000313" key="4">
    <source>
        <dbReference type="Proteomes" id="UP000011519"/>
    </source>
</evidence>
<feature type="domain" description="DUF7573" evidence="2">
    <location>
        <begin position="80"/>
        <end position="121"/>
    </location>
</feature>
<accession>M0A587</accession>
<dbReference type="Proteomes" id="UP000011519">
    <property type="component" value="Unassembled WGS sequence"/>
</dbReference>
<comment type="caution">
    <text evidence="3">The sequence shown here is derived from an EMBL/GenBank/DDBJ whole genome shotgun (WGS) entry which is preliminary data.</text>
</comment>
<evidence type="ECO:0000256" key="1">
    <source>
        <dbReference type="SAM" id="MobiDB-lite"/>
    </source>
</evidence>
<evidence type="ECO:0000259" key="2">
    <source>
        <dbReference type="Pfam" id="PF24458"/>
    </source>
</evidence>
<reference evidence="3 4" key="1">
    <citation type="journal article" date="2014" name="PLoS Genet.">
        <title>Phylogenetically driven sequencing of extremely halophilic archaea reveals strategies for static and dynamic osmo-response.</title>
        <authorList>
            <person name="Becker E.A."/>
            <person name="Seitzer P.M."/>
            <person name="Tritt A."/>
            <person name="Larsen D."/>
            <person name="Krusor M."/>
            <person name="Yao A.I."/>
            <person name="Wu D."/>
            <person name="Madern D."/>
            <person name="Eisen J.A."/>
            <person name="Darling A.E."/>
            <person name="Facciotti M.T."/>
        </authorList>
    </citation>
    <scope>NUCLEOTIDE SEQUENCE [LARGE SCALE GENOMIC DNA]</scope>
    <source>
        <strain evidence="3 4">JCM 10989</strain>
    </source>
</reference>
<dbReference type="EMBL" id="AOIM01000019">
    <property type="protein sequence ID" value="ELY92498.1"/>
    <property type="molecule type" value="Genomic_DNA"/>
</dbReference>
<gene>
    <name evidence="3" type="ORF">C483_07744</name>
</gene>
<dbReference type="InterPro" id="IPR055995">
    <property type="entry name" value="DUF7573"/>
</dbReference>
<name>M0A587_9EURY</name>
<proteinExistence type="predicted"/>
<keyword evidence="4" id="KW-1185">Reference proteome</keyword>
<feature type="region of interest" description="Disordered" evidence="1">
    <location>
        <begin position="1"/>
        <end position="77"/>
    </location>
</feature>
<feature type="compositionally biased region" description="Polar residues" evidence="1">
    <location>
        <begin position="12"/>
        <end position="51"/>
    </location>
</feature>
<dbReference type="PATRIC" id="fig|1227493.4.peg.1538"/>
<protein>
    <recommendedName>
        <fullName evidence="2">DUF7573 domain-containing protein</fullName>
    </recommendedName>
</protein>
<evidence type="ECO:0000313" key="3">
    <source>
        <dbReference type="EMBL" id="ELY92498.1"/>
    </source>
</evidence>
<sequence>MNTAGPKPDTVVRTSVTDDATLSSFGADSESDAVSESTGETGSASNSESAPTSTADAQTETDTADEEPATDVPSELTPSLATYAVQPPDSESGHACTACDTESRRLWRDDDQFVCPDCKAW</sequence>
<dbReference type="AlphaFoldDB" id="M0A587"/>
<feature type="compositionally biased region" description="Low complexity" evidence="1">
    <location>
        <begin position="52"/>
        <end position="61"/>
    </location>
</feature>
<dbReference type="Pfam" id="PF24458">
    <property type="entry name" value="DUF7573"/>
    <property type="match status" value="1"/>
</dbReference>